<accession>A0A846YL47</accession>
<dbReference type="AlphaFoldDB" id="A0A846YL47"/>
<evidence type="ECO:0000313" key="1">
    <source>
        <dbReference type="EMBL" id="NKY59705.1"/>
    </source>
</evidence>
<comment type="caution">
    <text evidence="1">The sequence shown here is derived from an EMBL/GenBank/DDBJ whole genome shotgun (WGS) entry which is preliminary data.</text>
</comment>
<reference evidence="1 2" key="1">
    <citation type="submission" date="2020-04" db="EMBL/GenBank/DDBJ databases">
        <title>MicrobeNet Type strains.</title>
        <authorList>
            <person name="Nicholson A.C."/>
        </authorList>
    </citation>
    <scope>NUCLEOTIDE SEQUENCE [LARGE SCALE GENOMIC DNA]</scope>
    <source>
        <strain evidence="1 2">JCM 3332</strain>
    </source>
</reference>
<gene>
    <name evidence="1" type="ORF">HGA15_26855</name>
</gene>
<proteinExistence type="predicted"/>
<protein>
    <submittedName>
        <fullName evidence="1">Uncharacterized protein</fullName>
    </submittedName>
</protein>
<organism evidence="1 2">
    <name type="scientific">Nocardia flavorosea</name>
    <dbReference type="NCBI Taxonomy" id="53429"/>
    <lineage>
        <taxon>Bacteria</taxon>
        <taxon>Bacillati</taxon>
        <taxon>Actinomycetota</taxon>
        <taxon>Actinomycetes</taxon>
        <taxon>Mycobacteriales</taxon>
        <taxon>Nocardiaceae</taxon>
        <taxon>Nocardia</taxon>
    </lineage>
</organism>
<sequence length="45" mass="4917">MPTPALVRFAHRCVMVAAPAVWDGLMTMGLRADHLLISELGPTNR</sequence>
<dbReference type="RefSeq" id="WP_157116472.1">
    <property type="nucleotide sequence ID" value="NZ_JAAXOT010000017.1"/>
</dbReference>
<dbReference type="Proteomes" id="UP000570678">
    <property type="component" value="Unassembled WGS sequence"/>
</dbReference>
<dbReference type="EMBL" id="JAAXOT010000017">
    <property type="protein sequence ID" value="NKY59705.1"/>
    <property type="molecule type" value="Genomic_DNA"/>
</dbReference>
<name>A0A846YL47_9NOCA</name>
<keyword evidence="2" id="KW-1185">Reference proteome</keyword>
<evidence type="ECO:0000313" key="2">
    <source>
        <dbReference type="Proteomes" id="UP000570678"/>
    </source>
</evidence>